<name>A0A426Y137_ENSVE</name>
<dbReference type="AlphaFoldDB" id="A0A426Y137"/>
<dbReference type="Proteomes" id="UP000287651">
    <property type="component" value="Unassembled WGS sequence"/>
</dbReference>
<feature type="compositionally biased region" description="Basic and acidic residues" evidence="1">
    <location>
        <begin position="117"/>
        <end position="129"/>
    </location>
</feature>
<protein>
    <submittedName>
        <fullName evidence="2">Uncharacterized protein</fullName>
    </submittedName>
</protein>
<reference evidence="2 3" key="1">
    <citation type="journal article" date="2014" name="Agronomy (Basel)">
        <title>A Draft Genome Sequence for Ensete ventricosum, the Drought-Tolerant Tree Against Hunger.</title>
        <authorList>
            <person name="Harrison J."/>
            <person name="Moore K.A."/>
            <person name="Paszkiewicz K."/>
            <person name="Jones T."/>
            <person name="Grant M."/>
            <person name="Ambacheew D."/>
            <person name="Muzemil S."/>
            <person name="Studholme D.J."/>
        </authorList>
    </citation>
    <scope>NUCLEOTIDE SEQUENCE [LARGE SCALE GENOMIC DNA]</scope>
</reference>
<feature type="region of interest" description="Disordered" evidence="1">
    <location>
        <begin position="96"/>
        <end position="129"/>
    </location>
</feature>
<feature type="compositionally biased region" description="Low complexity" evidence="1">
    <location>
        <begin position="105"/>
        <end position="116"/>
    </location>
</feature>
<evidence type="ECO:0000313" key="3">
    <source>
        <dbReference type="Proteomes" id="UP000287651"/>
    </source>
</evidence>
<dbReference type="EMBL" id="AMZH03015846">
    <property type="protein sequence ID" value="RRT45414.1"/>
    <property type="molecule type" value="Genomic_DNA"/>
</dbReference>
<evidence type="ECO:0000313" key="2">
    <source>
        <dbReference type="EMBL" id="RRT45414.1"/>
    </source>
</evidence>
<accession>A0A426Y137</accession>
<organism evidence="2 3">
    <name type="scientific">Ensete ventricosum</name>
    <name type="common">Abyssinian banana</name>
    <name type="synonym">Musa ensete</name>
    <dbReference type="NCBI Taxonomy" id="4639"/>
    <lineage>
        <taxon>Eukaryota</taxon>
        <taxon>Viridiplantae</taxon>
        <taxon>Streptophyta</taxon>
        <taxon>Embryophyta</taxon>
        <taxon>Tracheophyta</taxon>
        <taxon>Spermatophyta</taxon>
        <taxon>Magnoliopsida</taxon>
        <taxon>Liliopsida</taxon>
        <taxon>Zingiberales</taxon>
        <taxon>Musaceae</taxon>
        <taxon>Ensete</taxon>
    </lineage>
</organism>
<comment type="caution">
    <text evidence="2">The sequence shown here is derived from an EMBL/GenBank/DDBJ whole genome shotgun (WGS) entry which is preliminary data.</text>
</comment>
<evidence type="ECO:0000256" key="1">
    <source>
        <dbReference type="SAM" id="MobiDB-lite"/>
    </source>
</evidence>
<proteinExistence type="predicted"/>
<gene>
    <name evidence="2" type="ORF">B296_00044557</name>
</gene>
<sequence>MTNKINQDLTPANPAASDILAVNLMVYFRRSLSVFPACFAITSMNLLANSQRVRTPARCPSGWLHMARPSARAVAHYQLVTRVVACWHGLVDKPLQGRPSEGNGARPPARLAAPACRGDRPRVEAVDGT</sequence>